<feature type="transmembrane region" description="Helical" evidence="1">
    <location>
        <begin position="31"/>
        <end position="51"/>
    </location>
</feature>
<evidence type="ECO:0000313" key="4">
    <source>
        <dbReference type="Proteomes" id="UP001519295"/>
    </source>
</evidence>
<feature type="transmembrane region" description="Helical" evidence="1">
    <location>
        <begin position="101"/>
        <end position="122"/>
    </location>
</feature>
<dbReference type="RefSeq" id="WP_210037015.1">
    <property type="nucleotide sequence ID" value="NZ_JAGINU010000004.1"/>
</dbReference>
<dbReference type="InterPro" id="IPR046675">
    <property type="entry name" value="DUF6545"/>
</dbReference>
<protein>
    <recommendedName>
        <fullName evidence="2">DUF6545 domain-containing protein</fullName>
    </recommendedName>
</protein>
<keyword evidence="1" id="KW-1133">Transmembrane helix</keyword>
<comment type="caution">
    <text evidence="3">The sequence shown here is derived from an EMBL/GenBank/DDBJ whole genome shotgun (WGS) entry which is preliminary data.</text>
</comment>
<feature type="transmembrane region" description="Helical" evidence="1">
    <location>
        <begin position="6"/>
        <end position="24"/>
    </location>
</feature>
<keyword evidence="1" id="KW-0472">Membrane</keyword>
<name>A0ABS4W7P1_9PSEU</name>
<evidence type="ECO:0000259" key="2">
    <source>
        <dbReference type="Pfam" id="PF20182"/>
    </source>
</evidence>
<feature type="transmembrane region" description="Helical" evidence="1">
    <location>
        <begin position="174"/>
        <end position="193"/>
    </location>
</feature>
<feature type="transmembrane region" description="Helical" evidence="1">
    <location>
        <begin position="228"/>
        <end position="246"/>
    </location>
</feature>
<dbReference type="Pfam" id="PF20182">
    <property type="entry name" value="DUF6545"/>
    <property type="match status" value="1"/>
</dbReference>
<organism evidence="3 4">
    <name type="scientific">Pseudonocardia parietis</name>
    <dbReference type="NCBI Taxonomy" id="570936"/>
    <lineage>
        <taxon>Bacteria</taxon>
        <taxon>Bacillati</taxon>
        <taxon>Actinomycetota</taxon>
        <taxon>Actinomycetes</taxon>
        <taxon>Pseudonocardiales</taxon>
        <taxon>Pseudonocardiaceae</taxon>
        <taxon>Pseudonocardia</taxon>
    </lineage>
</organism>
<proteinExistence type="predicted"/>
<evidence type="ECO:0000256" key="1">
    <source>
        <dbReference type="SAM" id="Phobius"/>
    </source>
</evidence>
<gene>
    <name evidence="3" type="ORF">JOF36_007736</name>
</gene>
<feature type="domain" description="DUF6545" evidence="2">
    <location>
        <begin position="257"/>
        <end position="353"/>
    </location>
</feature>
<sequence length="388" mass="43477">MKFWLEAATTIVMVALAIWQWCQLYRHPKDLALRPLALGVTAIALLLTLGIDAPPFTYIHTFSNEITNGTWAFLFFCYSVFFLLARLSDTSLDPAPVWRRIRIEFAIYLFFVAVSYIALRGGVDSSWWASRSIERYASFRNWAYYLTNAGFVLILWGVGTVRAIRYLKLLTHRWARVTVVGVVIATGLMAWGVDGISLARQAWYLFNAGERWSGFTTLYNIGRLGGQALLAIALSVAPLLALATTIRERAQGRQKRDLARKIRPLWRTLSAEFPHVALPAASTISAPGPQLDRMMIEVSDGLAYLAPWATSSSTEDDTSVPDEVAAALTNKHSSGQARQAAAHSDHAIEVLPQWEPEFRNWRERADWMAALTRELDKRGSLPKSTSEV</sequence>
<keyword evidence="4" id="KW-1185">Reference proteome</keyword>
<keyword evidence="1" id="KW-0812">Transmembrane</keyword>
<reference evidence="3 4" key="1">
    <citation type="submission" date="2021-03" db="EMBL/GenBank/DDBJ databases">
        <title>Sequencing the genomes of 1000 actinobacteria strains.</title>
        <authorList>
            <person name="Klenk H.-P."/>
        </authorList>
    </citation>
    <scope>NUCLEOTIDE SEQUENCE [LARGE SCALE GENOMIC DNA]</scope>
    <source>
        <strain evidence="3 4">DSM 45256</strain>
    </source>
</reference>
<feature type="transmembrane region" description="Helical" evidence="1">
    <location>
        <begin position="142"/>
        <end position="162"/>
    </location>
</feature>
<dbReference type="EMBL" id="JAGINU010000004">
    <property type="protein sequence ID" value="MBP2371963.1"/>
    <property type="molecule type" value="Genomic_DNA"/>
</dbReference>
<accession>A0ABS4W7P1</accession>
<dbReference type="Proteomes" id="UP001519295">
    <property type="component" value="Unassembled WGS sequence"/>
</dbReference>
<feature type="transmembrane region" description="Helical" evidence="1">
    <location>
        <begin position="71"/>
        <end position="89"/>
    </location>
</feature>
<evidence type="ECO:0000313" key="3">
    <source>
        <dbReference type="EMBL" id="MBP2371963.1"/>
    </source>
</evidence>